<name>A0ABS1E353_9GAMM</name>
<evidence type="ECO:0000256" key="5">
    <source>
        <dbReference type="ARBA" id="ARBA00022960"/>
    </source>
</evidence>
<evidence type="ECO:0000313" key="10">
    <source>
        <dbReference type="EMBL" id="MBK1726136.1"/>
    </source>
</evidence>
<feature type="transmembrane region" description="Helical" evidence="9">
    <location>
        <begin position="75"/>
        <end position="93"/>
    </location>
</feature>
<comment type="function">
    <text evidence="8">Involved in formation of the rod shape of the cell. May also contribute to regulation of formation of penicillin-binding proteins.</text>
</comment>
<protein>
    <recommendedName>
        <fullName evidence="8">Rod shape-determining protein MreD</fullName>
    </recommendedName>
</protein>
<comment type="subcellular location">
    <subcellularLocation>
        <location evidence="8">Cell inner membrane</location>
    </subcellularLocation>
    <subcellularLocation>
        <location evidence="1">Cell membrane</location>
        <topology evidence="1">Multi-pass membrane protein</topology>
    </subcellularLocation>
</comment>
<dbReference type="EMBL" id="NRSH01000025">
    <property type="protein sequence ID" value="MBK1726136.1"/>
    <property type="molecule type" value="Genomic_DNA"/>
</dbReference>
<comment type="caution">
    <text evidence="10">The sequence shown here is derived from an EMBL/GenBank/DDBJ whole genome shotgun (WGS) entry which is preliminary data.</text>
</comment>
<comment type="similarity">
    <text evidence="2 8">Belongs to the MreD family.</text>
</comment>
<sequence>MNEQAPPSGGGIILASVLAALTLSIVPLPTAAEPLRPEWAALILLYWSLALPTRVGVSVGWLIGLTQDFLHGTLLGQHALAFALIAFLILRFHQQIRPVPAWQQALAVLALLLTAQLVVFWVNGVIGRPAPPWQAWAASFIGAALWPLIFYSMRGLRRRFQVQ</sequence>
<dbReference type="PANTHER" id="PTHR37484">
    <property type="entry name" value="ROD SHAPE-DETERMINING PROTEIN MRED"/>
    <property type="match status" value="1"/>
</dbReference>
<dbReference type="Pfam" id="PF04093">
    <property type="entry name" value="MreD"/>
    <property type="match status" value="1"/>
</dbReference>
<keyword evidence="7 8" id="KW-0472">Membrane</keyword>
<gene>
    <name evidence="10" type="primary">mreD</name>
    <name evidence="10" type="ORF">CKO13_03675</name>
</gene>
<dbReference type="NCBIfam" id="TIGR03426">
    <property type="entry name" value="shape_MreD"/>
    <property type="match status" value="1"/>
</dbReference>
<feature type="transmembrane region" description="Helical" evidence="9">
    <location>
        <begin position="133"/>
        <end position="151"/>
    </location>
</feature>
<evidence type="ECO:0000256" key="3">
    <source>
        <dbReference type="ARBA" id="ARBA00022475"/>
    </source>
</evidence>
<reference evidence="10 11" key="1">
    <citation type="journal article" date="2020" name="Microorganisms">
        <title>Osmotic Adaptation and Compatible Solute Biosynthesis of Phototrophic Bacteria as Revealed from Genome Analyses.</title>
        <authorList>
            <person name="Imhoff J.F."/>
            <person name="Rahn T."/>
            <person name="Kunzel S."/>
            <person name="Keller A."/>
            <person name="Neulinger S.C."/>
        </authorList>
    </citation>
    <scope>NUCLEOTIDE SEQUENCE [LARGE SCALE GENOMIC DNA]</scope>
    <source>
        <strain evidence="10 11">DSM 15116</strain>
    </source>
</reference>
<dbReference type="Proteomes" id="UP000738126">
    <property type="component" value="Unassembled WGS sequence"/>
</dbReference>
<evidence type="ECO:0000256" key="2">
    <source>
        <dbReference type="ARBA" id="ARBA00007776"/>
    </source>
</evidence>
<dbReference type="InterPro" id="IPR007227">
    <property type="entry name" value="Cell_shape_determining_MreD"/>
</dbReference>
<dbReference type="PANTHER" id="PTHR37484:SF1">
    <property type="entry name" value="ROD SHAPE-DETERMINING PROTEIN MRED"/>
    <property type="match status" value="1"/>
</dbReference>
<keyword evidence="11" id="KW-1185">Reference proteome</keyword>
<feature type="transmembrane region" description="Helical" evidence="9">
    <location>
        <begin position="105"/>
        <end position="127"/>
    </location>
</feature>
<accession>A0ABS1E353</accession>
<feature type="transmembrane region" description="Helical" evidence="9">
    <location>
        <begin position="39"/>
        <end position="63"/>
    </location>
</feature>
<evidence type="ECO:0000256" key="9">
    <source>
        <dbReference type="SAM" id="Phobius"/>
    </source>
</evidence>
<keyword evidence="6 9" id="KW-1133">Transmembrane helix</keyword>
<evidence type="ECO:0000256" key="4">
    <source>
        <dbReference type="ARBA" id="ARBA00022692"/>
    </source>
</evidence>
<feature type="transmembrane region" description="Helical" evidence="9">
    <location>
        <begin position="12"/>
        <end position="32"/>
    </location>
</feature>
<evidence type="ECO:0000256" key="8">
    <source>
        <dbReference type="PIRNR" id="PIRNR018472"/>
    </source>
</evidence>
<dbReference type="InterPro" id="IPR026034">
    <property type="entry name" value="MreD_proteobac"/>
</dbReference>
<evidence type="ECO:0000313" key="11">
    <source>
        <dbReference type="Proteomes" id="UP000738126"/>
    </source>
</evidence>
<keyword evidence="4 9" id="KW-0812">Transmembrane</keyword>
<keyword evidence="3 8" id="KW-1003">Cell membrane</keyword>
<dbReference type="PIRSF" id="PIRSF018472">
    <property type="entry name" value="MreD_proteobac"/>
    <property type="match status" value="1"/>
</dbReference>
<evidence type="ECO:0000256" key="6">
    <source>
        <dbReference type="ARBA" id="ARBA00022989"/>
    </source>
</evidence>
<dbReference type="RefSeq" id="WP_200256933.1">
    <property type="nucleotide sequence ID" value="NZ_NRSH01000025.1"/>
</dbReference>
<keyword evidence="5 8" id="KW-0133">Cell shape</keyword>
<evidence type="ECO:0000256" key="1">
    <source>
        <dbReference type="ARBA" id="ARBA00004651"/>
    </source>
</evidence>
<evidence type="ECO:0000256" key="7">
    <source>
        <dbReference type="ARBA" id="ARBA00023136"/>
    </source>
</evidence>
<keyword evidence="8" id="KW-0997">Cell inner membrane</keyword>
<organism evidence="10 11">
    <name type="scientific">Halorhodospira neutriphila</name>
    <dbReference type="NCBI Taxonomy" id="168379"/>
    <lineage>
        <taxon>Bacteria</taxon>
        <taxon>Pseudomonadati</taxon>
        <taxon>Pseudomonadota</taxon>
        <taxon>Gammaproteobacteria</taxon>
        <taxon>Chromatiales</taxon>
        <taxon>Ectothiorhodospiraceae</taxon>
        <taxon>Halorhodospira</taxon>
    </lineage>
</organism>
<proteinExistence type="inferred from homology"/>